<name>A3IJP1_9CHRO</name>
<evidence type="ECO:0000313" key="2">
    <source>
        <dbReference type="Proteomes" id="UP000003781"/>
    </source>
</evidence>
<evidence type="ECO:0000313" key="1">
    <source>
        <dbReference type="EMBL" id="EAZ94023.1"/>
    </source>
</evidence>
<dbReference type="EMBL" id="AAXW01000002">
    <property type="protein sequence ID" value="EAZ94023.1"/>
    <property type="molecule type" value="Genomic_DNA"/>
</dbReference>
<sequence>MEQSLLKLKERYKQVQQAQKQKLDLEERLNTVSPQDTAEIEKINEELQQLTITLESNLLTEEDVKTLLWEGIRQGLLGEVFWQIIRFGGLGIILGWLLKTWVG</sequence>
<dbReference type="Proteomes" id="UP000003781">
    <property type="component" value="Unassembled WGS sequence"/>
</dbReference>
<dbReference type="AlphaFoldDB" id="A3IJP1"/>
<comment type="caution">
    <text evidence="1">The sequence shown here is derived from an EMBL/GenBank/DDBJ whole genome shotgun (WGS) entry which is preliminary data.</text>
</comment>
<dbReference type="eggNOG" id="ENOG5032S0B">
    <property type="taxonomic scope" value="Bacteria"/>
</dbReference>
<proteinExistence type="predicted"/>
<gene>
    <name evidence="1" type="ORF">CY0110_19547</name>
</gene>
<protein>
    <recommendedName>
        <fullName evidence="3">DUF2203 domain-containing protein</fullName>
    </recommendedName>
</protein>
<evidence type="ECO:0008006" key="3">
    <source>
        <dbReference type="Google" id="ProtNLM"/>
    </source>
</evidence>
<keyword evidence="2" id="KW-1185">Reference proteome</keyword>
<reference evidence="1 2" key="1">
    <citation type="submission" date="2007-03" db="EMBL/GenBank/DDBJ databases">
        <authorList>
            <person name="Stal L."/>
            <person name="Ferriera S."/>
            <person name="Johnson J."/>
            <person name="Kravitz S."/>
            <person name="Beeson K."/>
            <person name="Sutton G."/>
            <person name="Rogers Y.-H."/>
            <person name="Friedman R."/>
            <person name="Frazier M."/>
            <person name="Venter J.C."/>
        </authorList>
    </citation>
    <scope>NUCLEOTIDE SEQUENCE [LARGE SCALE GENOMIC DNA]</scope>
    <source>
        <strain evidence="1 2">CCY0110</strain>
    </source>
</reference>
<organism evidence="1 2">
    <name type="scientific">Crocosphaera chwakensis CCY0110</name>
    <dbReference type="NCBI Taxonomy" id="391612"/>
    <lineage>
        <taxon>Bacteria</taxon>
        <taxon>Bacillati</taxon>
        <taxon>Cyanobacteriota</taxon>
        <taxon>Cyanophyceae</taxon>
        <taxon>Oscillatoriophycideae</taxon>
        <taxon>Chroococcales</taxon>
        <taxon>Aphanothecaceae</taxon>
        <taxon>Crocosphaera</taxon>
        <taxon>Crocosphaera chwakensis</taxon>
    </lineage>
</organism>
<accession>A3IJP1</accession>